<organism evidence="3 4">
    <name type="scientific">Saccharothrix ecbatanensis</name>
    <dbReference type="NCBI Taxonomy" id="1105145"/>
    <lineage>
        <taxon>Bacteria</taxon>
        <taxon>Bacillati</taxon>
        <taxon>Actinomycetota</taxon>
        <taxon>Actinomycetes</taxon>
        <taxon>Pseudonocardiales</taxon>
        <taxon>Pseudonocardiaceae</taxon>
        <taxon>Saccharothrix</taxon>
    </lineage>
</organism>
<reference evidence="3 4" key="1">
    <citation type="submission" date="2020-08" db="EMBL/GenBank/DDBJ databases">
        <title>Sequencing the genomes of 1000 actinobacteria strains.</title>
        <authorList>
            <person name="Klenk H.-P."/>
        </authorList>
    </citation>
    <scope>NUCLEOTIDE SEQUENCE [LARGE SCALE GENOMIC DNA]</scope>
    <source>
        <strain evidence="3 4">DSM 45486</strain>
    </source>
</reference>
<dbReference type="InterPro" id="IPR025827">
    <property type="entry name" value="Zn_ribbon_recom_dom"/>
</dbReference>
<dbReference type="Proteomes" id="UP000552097">
    <property type="component" value="Unassembled WGS sequence"/>
</dbReference>
<gene>
    <name evidence="3" type="ORF">F4560_003219</name>
</gene>
<feature type="domain" description="Recombinase zinc beta ribbon" evidence="2">
    <location>
        <begin position="28"/>
        <end position="80"/>
    </location>
</feature>
<accession>A0A7W9HK27</accession>
<proteinExistence type="predicted"/>
<feature type="region of interest" description="Disordered" evidence="1">
    <location>
        <begin position="115"/>
        <end position="137"/>
    </location>
</feature>
<name>A0A7W9HK27_9PSEU</name>
<keyword evidence="4" id="KW-1185">Reference proteome</keyword>
<feature type="compositionally biased region" description="Polar residues" evidence="1">
    <location>
        <begin position="127"/>
        <end position="137"/>
    </location>
</feature>
<evidence type="ECO:0000259" key="2">
    <source>
        <dbReference type="Pfam" id="PF13408"/>
    </source>
</evidence>
<dbReference type="RefSeq" id="WP_312869316.1">
    <property type="nucleotide sequence ID" value="NZ_JACHMO010000001.1"/>
</dbReference>
<evidence type="ECO:0000313" key="3">
    <source>
        <dbReference type="EMBL" id="MBB5803451.1"/>
    </source>
</evidence>
<dbReference type="Pfam" id="PF13408">
    <property type="entry name" value="Zn_ribbon_recom"/>
    <property type="match status" value="1"/>
</dbReference>
<dbReference type="EMBL" id="JACHMO010000001">
    <property type="protein sequence ID" value="MBB5803451.1"/>
    <property type="molecule type" value="Genomic_DNA"/>
</dbReference>
<evidence type="ECO:0000313" key="4">
    <source>
        <dbReference type="Proteomes" id="UP000552097"/>
    </source>
</evidence>
<evidence type="ECO:0000256" key="1">
    <source>
        <dbReference type="SAM" id="MobiDB-lite"/>
    </source>
</evidence>
<comment type="caution">
    <text evidence="3">The sequence shown here is derived from an EMBL/GenBank/DDBJ whole genome shotgun (WGS) entry which is preliminary data.</text>
</comment>
<dbReference type="AlphaFoldDB" id="A0A7W9HK27"/>
<sequence length="137" mass="15630">MSEHDFLTAQAVDTEHRDTEHGKHVYALSGRLRCGLCGRRLDSHRVHDRPAYRCRHGHTSTHTRSENTPRNLYLREDHLLTRIGQHLTAAGIATEPTPEQTIRLVRDLCRPAATHAPSPVHVRQRPIAQTRSRVSRS</sequence>
<protein>
    <recommendedName>
        <fullName evidence="2">Recombinase zinc beta ribbon domain-containing protein</fullName>
    </recommendedName>
</protein>